<reference evidence="10" key="1">
    <citation type="journal article" date="2020" name="Nature">
        <title>Giant virus diversity and host interactions through global metagenomics.</title>
        <authorList>
            <person name="Schulz F."/>
            <person name="Roux S."/>
            <person name="Paez-Espino D."/>
            <person name="Jungbluth S."/>
            <person name="Walsh D.A."/>
            <person name="Denef V.J."/>
            <person name="McMahon K.D."/>
            <person name="Konstantinidis K.T."/>
            <person name="Eloe-Fadrosh E.A."/>
            <person name="Kyrpides N.C."/>
            <person name="Woyke T."/>
        </authorList>
    </citation>
    <scope>NUCLEOTIDE SEQUENCE</scope>
    <source>
        <strain evidence="10">GVMAG-M-3300023179-150</strain>
    </source>
</reference>
<accession>A0A6C0E8A3</accession>
<name>A0A6C0E8A3_9ZZZZ</name>
<evidence type="ECO:0000256" key="7">
    <source>
        <dbReference type="ARBA" id="ARBA00023128"/>
    </source>
</evidence>
<dbReference type="InterPro" id="IPR018108">
    <property type="entry name" value="MCP_transmembrane"/>
</dbReference>
<dbReference type="EMBL" id="MN739749">
    <property type="protein sequence ID" value="QHT24800.1"/>
    <property type="molecule type" value="Genomic_DNA"/>
</dbReference>
<evidence type="ECO:0000256" key="3">
    <source>
        <dbReference type="ARBA" id="ARBA00022448"/>
    </source>
</evidence>
<feature type="transmembrane region" description="Helical" evidence="9">
    <location>
        <begin position="86"/>
        <end position="106"/>
    </location>
</feature>
<keyword evidence="7" id="KW-0496">Mitochondrion</keyword>
<dbReference type="InterPro" id="IPR023395">
    <property type="entry name" value="MCP_dom_sf"/>
</dbReference>
<evidence type="ECO:0000256" key="8">
    <source>
        <dbReference type="ARBA" id="ARBA00023136"/>
    </source>
</evidence>
<evidence type="ECO:0000256" key="4">
    <source>
        <dbReference type="ARBA" id="ARBA00022692"/>
    </source>
</evidence>
<keyword evidence="4 9" id="KW-0812">Transmembrane</keyword>
<dbReference type="PANTHER" id="PTHR45624:SF53">
    <property type="entry name" value="MITOCHONDRIAL CARRIER PROTEIN"/>
    <property type="match status" value="1"/>
</dbReference>
<dbReference type="Pfam" id="PF00153">
    <property type="entry name" value="Mito_carr"/>
    <property type="match status" value="2"/>
</dbReference>
<comment type="similarity">
    <text evidence="2">Belongs to the mitochondrial carrier (TC 2.A.29) family.</text>
</comment>
<evidence type="ECO:0000256" key="5">
    <source>
        <dbReference type="ARBA" id="ARBA00022737"/>
    </source>
</evidence>
<comment type="subcellular location">
    <subcellularLocation>
        <location evidence="1">Mitochondrion membrane</location>
        <topology evidence="1">Multi-pass membrane protein</topology>
    </subcellularLocation>
</comment>
<evidence type="ECO:0000256" key="2">
    <source>
        <dbReference type="ARBA" id="ARBA00006375"/>
    </source>
</evidence>
<dbReference type="AlphaFoldDB" id="A0A6C0E8A3"/>
<feature type="transmembrane region" description="Helical" evidence="9">
    <location>
        <begin position="53"/>
        <end position="74"/>
    </location>
</feature>
<keyword evidence="8 9" id="KW-0472">Membrane</keyword>
<evidence type="ECO:0008006" key="11">
    <source>
        <dbReference type="Google" id="ProtNLM"/>
    </source>
</evidence>
<dbReference type="PROSITE" id="PS50920">
    <property type="entry name" value="SOLCAR"/>
    <property type="match status" value="2"/>
</dbReference>
<keyword evidence="5" id="KW-0677">Repeat</keyword>
<keyword evidence="6 9" id="KW-1133">Transmembrane helix</keyword>
<evidence type="ECO:0000256" key="1">
    <source>
        <dbReference type="ARBA" id="ARBA00004225"/>
    </source>
</evidence>
<organism evidence="10">
    <name type="scientific">viral metagenome</name>
    <dbReference type="NCBI Taxonomy" id="1070528"/>
    <lineage>
        <taxon>unclassified sequences</taxon>
        <taxon>metagenomes</taxon>
        <taxon>organismal metagenomes</taxon>
    </lineage>
</organism>
<evidence type="ECO:0000256" key="9">
    <source>
        <dbReference type="SAM" id="Phobius"/>
    </source>
</evidence>
<dbReference type="PANTHER" id="PTHR45624">
    <property type="entry name" value="MITOCHONDRIAL BASIC AMINO ACIDS TRANSPORTER-RELATED"/>
    <property type="match status" value="1"/>
</dbReference>
<evidence type="ECO:0000256" key="6">
    <source>
        <dbReference type="ARBA" id="ARBA00022989"/>
    </source>
</evidence>
<dbReference type="InterPro" id="IPR050567">
    <property type="entry name" value="Mitochondrial_Carrier"/>
</dbReference>
<evidence type="ECO:0000313" key="10">
    <source>
        <dbReference type="EMBL" id="QHT24800.1"/>
    </source>
</evidence>
<dbReference type="GO" id="GO:0031966">
    <property type="term" value="C:mitochondrial membrane"/>
    <property type="evidence" value="ECO:0007669"/>
    <property type="project" value="UniProtKB-SubCell"/>
</dbReference>
<proteinExistence type="inferred from homology"/>
<dbReference type="Gene3D" id="1.50.40.10">
    <property type="entry name" value="Mitochondrial carrier domain"/>
    <property type="match status" value="1"/>
</dbReference>
<dbReference type="SUPFAM" id="SSF103506">
    <property type="entry name" value="Mitochondrial carrier"/>
    <property type="match status" value="1"/>
</dbReference>
<protein>
    <recommendedName>
        <fullName evidence="11">Mitochondrial carrier protein</fullName>
    </recommendedName>
</protein>
<keyword evidence="3" id="KW-0813">Transport</keyword>
<dbReference type="GO" id="GO:0022857">
    <property type="term" value="F:transmembrane transporter activity"/>
    <property type="evidence" value="ECO:0007669"/>
    <property type="project" value="TreeGrafter"/>
</dbReference>
<sequence>MENKTTINYNSYFAGCLSGISQTIVGHPLDTIKVWSQNGQLSHELKRISIRSLYSGISYPLISSGFLNCISFGVENTVKNNGYNNIESGVISGFAVGLLTAPIDYFKIQNQTHHRRFIESVKTINLSKLALGTTIMRESIGYGLYFPIYYELKDKTGSFISGGVAGIASWTFTYPLDTIKTRLQSGDYKNIIHLIKAGKIWEGYLPCIARAGLVNAIGWLVYEKILHQTTTTPTTH</sequence>